<name>A0ABU4ARK9_9HYPH</name>
<proteinExistence type="predicted"/>
<evidence type="ECO:0000313" key="3">
    <source>
        <dbReference type="EMBL" id="MDV6228882.1"/>
    </source>
</evidence>
<dbReference type="EMBL" id="JAWLIP010000013">
    <property type="protein sequence ID" value="MDV6228882.1"/>
    <property type="molecule type" value="Genomic_DNA"/>
</dbReference>
<feature type="chain" id="PRO_5046472102" evidence="1">
    <location>
        <begin position="20"/>
        <end position="160"/>
    </location>
</feature>
<protein>
    <submittedName>
        <fullName evidence="3">Spore coat U domain-containing protein</fullName>
    </submittedName>
</protein>
<comment type="caution">
    <text evidence="3">The sequence shown here is derived from an EMBL/GenBank/DDBJ whole genome shotgun (WGS) entry which is preliminary data.</text>
</comment>
<dbReference type="PANTHER" id="PTHR37089:SF4">
    <property type="entry name" value="EXPORTED PROTEIN"/>
    <property type="match status" value="1"/>
</dbReference>
<evidence type="ECO:0000313" key="4">
    <source>
        <dbReference type="Proteomes" id="UP001185659"/>
    </source>
</evidence>
<dbReference type="InterPro" id="IPR007893">
    <property type="entry name" value="Spore_coat_U/FanG"/>
</dbReference>
<gene>
    <name evidence="3" type="ORF">R2G56_21555</name>
</gene>
<keyword evidence="4" id="KW-1185">Reference proteome</keyword>
<reference evidence="3 4" key="1">
    <citation type="submission" date="2023-10" db="EMBL/GenBank/DDBJ databases">
        <authorList>
            <person name="Venkata Ramana C."/>
            <person name="Sasikala C."/>
            <person name="Dhurka M."/>
        </authorList>
    </citation>
    <scope>NUCLEOTIDE SEQUENCE [LARGE SCALE GENOMIC DNA]</scope>
    <source>
        <strain evidence="3 4">KCTC 32151</strain>
    </source>
</reference>
<dbReference type="Proteomes" id="UP001185659">
    <property type="component" value="Unassembled WGS sequence"/>
</dbReference>
<dbReference type="InterPro" id="IPR053167">
    <property type="entry name" value="Spore_coat_component"/>
</dbReference>
<dbReference type="SMART" id="SM00972">
    <property type="entry name" value="SCPU"/>
    <property type="match status" value="1"/>
</dbReference>
<organism evidence="3 4">
    <name type="scientific">Nitratireductor aquimarinus</name>
    <dbReference type="NCBI Taxonomy" id="889300"/>
    <lineage>
        <taxon>Bacteria</taxon>
        <taxon>Pseudomonadati</taxon>
        <taxon>Pseudomonadota</taxon>
        <taxon>Alphaproteobacteria</taxon>
        <taxon>Hyphomicrobiales</taxon>
        <taxon>Phyllobacteriaceae</taxon>
        <taxon>Nitratireductor</taxon>
    </lineage>
</organism>
<dbReference type="PANTHER" id="PTHR37089">
    <property type="entry name" value="PROTEIN U-RELATED"/>
    <property type="match status" value="1"/>
</dbReference>
<evidence type="ECO:0000256" key="1">
    <source>
        <dbReference type="SAM" id="SignalP"/>
    </source>
</evidence>
<accession>A0ABU4ARK9</accession>
<dbReference type="Pfam" id="PF05229">
    <property type="entry name" value="SCPU"/>
    <property type="match status" value="1"/>
</dbReference>
<dbReference type="RefSeq" id="WP_162742319.1">
    <property type="nucleotide sequence ID" value="NZ_CP177239.1"/>
</dbReference>
<keyword evidence="1" id="KW-0732">Signal</keyword>
<evidence type="ECO:0000259" key="2">
    <source>
        <dbReference type="Pfam" id="PF05229"/>
    </source>
</evidence>
<feature type="signal peptide" evidence="1">
    <location>
        <begin position="1"/>
        <end position="19"/>
    </location>
</feature>
<feature type="domain" description="Spore coat protein U/FanG" evidence="2">
    <location>
        <begin position="22"/>
        <end position="157"/>
    </location>
</feature>
<sequence length="160" mass="15944">MLVSSAAFLTWAGGVVAQAATATSTLNVQITIQAECTIVSVGSLDFGAQGVIDANIDQSSTISIQCTDGTPYEVGLDAGAGSGATVATRLMTGPASATISYGLYQDAARSVLWGDTTGVDVVTGTGNGNAQALTVYGRVPPQATPGAGVYADTVTVTVTY</sequence>